<evidence type="ECO:0000256" key="1">
    <source>
        <dbReference type="PROSITE-ProRule" id="PRU01193"/>
    </source>
</evidence>
<name>A0ABW5B9U9_9BACT</name>
<proteinExistence type="predicted"/>
<comment type="caution">
    <text evidence="4">The sequence shown here is derived from an EMBL/GenBank/DDBJ whole genome shotgun (WGS) entry which is preliminary data.</text>
</comment>
<reference evidence="5" key="1">
    <citation type="journal article" date="2019" name="Int. J. Syst. Evol. Microbiol.">
        <title>The Global Catalogue of Microorganisms (GCM) 10K type strain sequencing project: providing services to taxonomists for standard genome sequencing and annotation.</title>
        <authorList>
            <consortium name="The Broad Institute Genomics Platform"/>
            <consortium name="The Broad Institute Genome Sequencing Center for Infectious Disease"/>
            <person name="Wu L."/>
            <person name="Ma J."/>
        </authorList>
    </citation>
    <scope>NUCLEOTIDE SEQUENCE [LARGE SCALE GENOMIC DNA]</scope>
    <source>
        <strain evidence="5">KCTC 19812</strain>
    </source>
</reference>
<organism evidence="4 5">
    <name type="scientific">Shivajiella indica</name>
    <dbReference type="NCBI Taxonomy" id="872115"/>
    <lineage>
        <taxon>Bacteria</taxon>
        <taxon>Pseudomonadati</taxon>
        <taxon>Bacteroidota</taxon>
        <taxon>Cytophagia</taxon>
        <taxon>Cytophagales</taxon>
        <taxon>Cyclobacteriaceae</taxon>
        <taxon>Shivajiella</taxon>
    </lineage>
</organism>
<feature type="transmembrane region" description="Helical" evidence="2">
    <location>
        <begin position="58"/>
        <end position="77"/>
    </location>
</feature>
<dbReference type="Proteomes" id="UP001597414">
    <property type="component" value="Unassembled WGS sequence"/>
</dbReference>
<feature type="transmembrane region" description="Helical" evidence="2">
    <location>
        <begin position="114"/>
        <end position="133"/>
    </location>
</feature>
<dbReference type="PANTHER" id="PTHR12064:SF94">
    <property type="entry name" value="UNEXTENDED PROTEIN"/>
    <property type="match status" value="1"/>
</dbReference>
<evidence type="ECO:0000256" key="2">
    <source>
        <dbReference type="SAM" id="Phobius"/>
    </source>
</evidence>
<evidence type="ECO:0000313" key="5">
    <source>
        <dbReference type="Proteomes" id="UP001597414"/>
    </source>
</evidence>
<dbReference type="RefSeq" id="WP_380804531.1">
    <property type="nucleotide sequence ID" value="NZ_JBHUIV010000020.1"/>
</dbReference>
<dbReference type="PANTHER" id="PTHR12064">
    <property type="entry name" value="METAL TRANSPORTER CNNM"/>
    <property type="match status" value="1"/>
</dbReference>
<keyword evidence="1 2" id="KW-1133">Transmembrane helix</keyword>
<evidence type="ECO:0000313" key="4">
    <source>
        <dbReference type="EMBL" id="MFD2202907.1"/>
    </source>
</evidence>
<evidence type="ECO:0000259" key="3">
    <source>
        <dbReference type="PROSITE" id="PS51846"/>
    </source>
</evidence>
<feature type="domain" description="CNNM transmembrane" evidence="3">
    <location>
        <begin position="1"/>
        <end position="176"/>
    </location>
</feature>
<keyword evidence="1 2" id="KW-0812">Transmembrane</keyword>
<keyword evidence="1 2" id="KW-0472">Membrane</keyword>
<dbReference type="EMBL" id="JBHUIV010000020">
    <property type="protein sequence ID" value="MFD2202907.1"/>
    <property type="molecule type" value="Genomic_DNA"/>
</dbReference>
<dbReference type="PROSITE" id="PS51846">
    <property type="entry name" value="CNNM"/>
    <property type="match status" value="1"/>
</dbReference>
<gene>
    <name evidence="4" type="ORF">ACFSKV_15120</name>
</gene>
<protein>
    <submittedName>
        <fullName evidence="4">DUF21 domain-containing protein</fullName>
    </submittedName>
</protein>
<dbReference type="InterPro" id="IPR002550">
    <property type="entry name" value="CNNM"/>
</dbReference>
<feature type="transmembrane region" description="Helical" evidence="2">
    <location>
        <begin position="6"/>
        <end position="25"/>
    </location>
</feature>
<keyword evidence="5" id="KW-1185">Reference proteome</keyword>
<feature type="transmembrane region" description="Helical" evidence="2">
    <location>
        <begin position="83"/>
        <end position="102"/>
    </location>
</feature>
<dbReference type="InterPro" id="IPR045095">
    <property type="entry name" value="ACDP"/>
</dbReference>
<accession>A0ABW5B9U9</accession>
<sequence length="341" mass="38467">MDTFWTWIAIVICISQAGLLSGLNISLYSLSRLRLEVAADSGDKLASRILELRRDSNFTLATILWANVSVNVLLTLLSESIMFGLASFLFSTIVLTLFGEIFPQAIFTRNALKFGSFLAPMLNLYKVIFWPVAKPVGIILDKMVGNEVVPWITEQEMINLLKYQARTAKTELDRIEAVGAVNFLKMDDIPVEEEGEEIDNESIIELPFKDRNPVFPMIQKSSKDPFLKELAKSGKKWIIVLDESTKSPKLVIDALDFICEHLFTKVKVDPLKFCHHPLIVTDPNFPLGKVLEKWKVKPGGPEDDVIDEDMVLLWTVHHKKIISGSDILGRLLRDIAVETTK</sequence>
<dbReference type="Pfam" id="PF01595">
    <property type="entry name" value="CNNM"/>
    <property type="match status" value="1"/>
</dbReference>